<gene>
    <name evidence="1" type="ORF">CISIN_1g045514mg</name>
</gene>
<sequence>MHQTAFFKAKTVVNYRFPRPKTRILHICRPNTKAQVCDYTKTKYRFKINVKLNQLCTGPAKQHQGEADLDMEIIINKT</sequence>
<accession>A0A067GA77</accession>
<evidence type="ECO:0000313" key="1">
    <source>
        <dbReference type="EMBL" id="KDO75525.1"/>
    </source>
</evidence>
<evidence type="ECO:0000313" key="2">
    <source>
        <dbReference type="Proteomes" id="UP000027120"/>
    </source>
</evidence>
<dbReference type="Proteomes" id="UP000027120">
    <property type="component" value="Unassembled WGS sequence"/>
</dbReference>
<protein>
    <submittedName>
        <fullName evidence="1">Uncharacterized protein</fullName>
    </submittedName>
</protein>
<keyword evidence="2" id="KW-1185">Reference proteome</keyword>
<name>A0A067GA77_CITSI</name>
<organism evidence="1 2">
    <name type="scientific">Citrus sinensis</name>
    <name type="common">Sweet orange</name>
    <name type="synonym">Citrus aurantium var. sinensis</name>
    <dbReference type="NCBI Taxonomy" id="2711"/>
    <lineage>
        <taxon>Eukaryota</taxon>
        <taxon>Viridiplantae</taxon>
        <taxon>Streptophyta</taxon>
        <taxon>Embryophyta</taxon>
        <taxon>Tracheophyta</taxon>
        <taxon>Spermatophyta</taxon>
        <taxon>Magnoliopsida</taxon>
        <taxon>eudicotyledons</taxon>
        <taxon>Gunneridae</taxon>
        <taxon>Pentapetalae</taxon>
        <taxon>rosids</taxon>
        <taxon>malvids</taxon>
        <taxon>Sapindales</taxon>
        <taxon>Rutaceae</taxon>
        <taxon>Aurantioideae</taxon>
        <taxon>Citrus</taxon>
    </lineage>
</organism>
<reference evidence="1 2" key="1">
    <citation type="submission" date="2014-04" db="EMBL/GenBank/DDBJ databases">
        <authorList>
            <consortium name="International Citrus Genome Consortium"/>
            <person name="Gmitter F."/>
            <person name="Chen C."/>
            <person name="Farmerie W."/>
            <person name="Harkins T."/>
            <person name="Desany B."/>
            <person name="Mohiuddin M."/>
            <person name="Kodira C."/>
            <person name="Borodovsky M."/>
            <person name="Lomsadze A."/>
            <person name="Burns P."/>
            <person name="Jenkins J."/>
            <person name="Prochnik S."/>
            <person name="Shu S."/>
            <person name="Chapman J."/>
            <person name="Pitluck S."/>
            <person name="Schmutz J."/>
            <person name="Rokhsar D."/>
        </authorList>
    </citation>
    <scope>NUCLEOTIDE SEQUENCE</scope>
</reference>
<dbReference type="AlphaFoldDB" id="A0A067GA77"/>
<dbReference type="EMBL" id="KK784882">
    <property type="protein sequence ID" value="KDO75525.1"/>
    <property type="molecule type" value="Genomic_DNA"/>
</dbReference>
<proteinExistence type="predicted"/>